<dbReference type="AlphaFoldDB" id="A0AA39IUQ8"/>
<feature type="region of interest" description="Disordered" evidence="1">
    <location>
        <begin position="132"/>
        <end position="164"/>
    </location>
</feature>
<feature type="chain" id="PRO_5041349790" evidence="2">
    <location>
        <begin position="22"/>
        <end position="381"/>
    </location>
</feature>
<feature type="signal peptide" evidence="2">
    <location>
        <begin position="1"/>
        <end position="21"/>
    </location>
</feature>
<accession>A0AA39IUQ8</accession>
<sequence length="381" mass="42639">MFSTWFLLAEIRALFKQKAAAEKEQIMEVKKKERQEKAEPVLEGLSVSLGVEGDKVMLEAILGKDKEDRLTVFRGIKIPNQRIGVMLAEERAIQTPEEMQACAIEKLDDMEATSSMSGSNNVGMPDLDDAAVEERSKKAKDKNSEIADDGHPAKQGKMKPLQNVTNKAILRDAEVEKIKAPVQPRVMSSQALSLLSTDGLNDKPSPGRALSDFDEDLVDSNSPQGSPLPSPPGSPIALLQPTSLVRTAKTPPFPLTAADLPLLERECWNKWFEELKMYLERYKLGRGGFKDLKRAKHRLLLTSCPAKVATWIKFYWDEFRGELGGDWEVLAKQSQNRHVSPLAGLVWWGDSVGNDAEMQREWAWTVEECHHMLLNLLAYTS</sequence>
<name>A0AA39IUQ8_9AGAR</name>
<gene>
    <name evidence="3" type="ORF">EV421DRAFT_1744482</name>
</gene>
<evidence type="ECO:0000313" key="3">
    <source>
        <dbReference type="EMBL" id="KAK0430106.1"/>
    </source>
</evidence>
<feature type="compositionally biased region" description="Basic and acidic residues" evidence="1">
    <location>
        <begin position="132"/>
        <end position="152"/>
    </location>
</feature>
<dbReference type="EMBL" id="JAUEPT010000171">
    <property type="protein sequence ID" value="KAK0430106.1"/>
    <property type="molecule type" value="Genomic_DNA"/>
</dbReference>
<evidence type="ECO:0000313" key="4">
    <source>
        <dbReference type="Proteomes" id="UP001175226"/>
    </source>
</evidence>
<comment type="caution">
    <text evidence="3">The sequence shown here is derived from an EMBL/GenBank/DDBJ whole genome shotgun (WGS) entry which is preliminary data.</text>
</comment>
<evidence type="ECO:0000256" key="1">
    <source>
        <dbReference type="SAM" id="MobiDB-lite"/>
    </source>
</evidence>
<keyword evidence="4" id="KW-1185">Reference proteome</keyword>
<organism evidence="3 4">
    <name type="scientific">Armillaria borealis</name>
    <dbReference type="NCBI Taxonomy" id="47425"/>
    <lineage>
        <taxon>Eukaryota</taxon>
        <taxon>Fungi</taxon>
        <taxon>Dikarya</taxon>
        <taxon>Basidiomycota</taxon>
        <taxon>Agaricomycotina</taxon>
        <taxon>Agaricomycetes</taxon>
        <taxon>Agaricomycetidae</taxon>
        <taxon>Agaricales</taxon>
        <taxon>Marasmiineae</taxon>
        <taxon>Physalacriaceae</taxon>
        <taxon>Armillaria</taxon>
    </lineage>
</organism>
<reference evidence="3" key="1">
    <citation type="submission" date="2023-06" db="EMBL/GenBank/DDBJ databases">
        <authorList>
            <consortium name="Lawrence Berkeley National Laboratory"/>
            <person name="Ahrendt S."/>
            <person name="Sahu N."/>
            <person name="Indic B."/>
            <person name="Wong-Bajracharya J."/>
            <person name="Merenyi Z."/>
            <person name="Ke H.-M."/>
            <person name="Monk M."/>
            <person name="Kocsube S."/>
            <person name="Drula E."/>
            <person name="Lipzen A."/>
            <person name="Balint B."/>
            <person name="Henrissat B."/>
            <person name="Andreopoulos B."/>
            <person name="Martin F.M."/>
            <person name="Harder C.B."/>
            <person name="Rigling D."/>
            <person name="Ford K.L."/>
            <person name="Foster G.D."/>
            <person name="Pangilinan J."/>
            <person name="Papanicolaou A."/>
            <person name="Barry K."/>
            <person name="LaButti K."/>
            <person name="Viragh M."/>
            <person name="Koriabine M."/>
            <person name="Yan M."/>
            <person name="Riley R."/>
            <person name="Champramary S."/>
            <person name="Plett K.L."/>
            <person name="Tsai I.J."/>
            <person name="Slot J."/>
            <person name="Sipos G."/>
            <person name="Plett J."/>
            <person name="Nagy L.G."/>
            <person name="Grigoriev I.V."/>
        </authorList>
    </citation>
    <scope>NUCLEOTIDE SEQUENCE</scope>
    <source>
        <strain evidence="3">FPL87.14</strain>
    </source>
</reference>
<evidence type="ECO:0000256" key="2">
    <source>
        <dbReference type="SAM" id="SignalP"/>
    </source>
</evidence>
<proteinExistence type="predicted"/>
<keyword evidence="2" id="KW-0732">Signal</keyword>
<feature type="region of interest" description="Disordered" evidence="1">
    <location>
        <begin position="197"/>
        <end position="235"/>
    </location>
</feature>
<dbReference type="Proteomes" id="UP001175226">
    <property type="component" value="Unassembled WGS sequence"/>
</dbReference>
<protein>
    <submittedName>
        <fullName evidence="3">Uncharacterized protein</fullName>
    </submittedName>
</protein>